<dbReference type="PANTHER" id="PTHR46542">
    <property type="entry name" value="X-BOX BINDING PROTEIN 1"/>
    <property type="match status" value="1"/>
</dbReference>
<dbReference type="SMART" id="SM00338">
    <property type="entry name" value="BRLZ"/>
    <property type="match status" value="1"/>
</dbReference>
<keyword evidence="10" id="KW-1185">Reference proteome</keyword>
<evidence type="ECO:0000256" key="7">
    <source>
        <dbReference type="SAM" id="MobiDB-lite"/>
    </source>
</evidence>
<evidence type="ECO:0000256" key="6">
    <source>
        <dbReference type="ARBA" id="ARBA00040165"/>
    </source>
</evidence>
<dbReference type="GO" id="GO:0005634">
    <property type="term" value="C:nucleus"/>
    <property type="evidence" value="ECO:0007669"/>
    <property type="project" value="TreeGrafter"/>
</dbReference>
<evidence type="ECO:0000256" key="5">
    <source>
        <dbReference type="ARBA" id="ARBA00023242"/>
    </source>
</evidence>
<dbReference type="AlphaFoldDB" id="A0AAW0BVM9"/>
<evidence type="ECO:0000256" key="2">
    <source>
        <dbReference type="ARBA" id="ARBA00023015"/>
    </source>
</evidence>
<dbReference type="EMBL" id="JAYKXP010000074">
    <property type="protein sequence ID" value="KAK7030826.1"/>
    <property type="molecule type" value="Genomic_DNA"/>
</dbReference>
<keyword evidence="1" id="KW-0832">Ubl conjugation</keyword>
<feature type="region of interest" description="Disordered" evidence="7">
    <location>
        <begin position="1"/>
        <end position="99"/>
    </location>
</feature>
<evidence type="ECO:0000256" key="1">
    <source>
        <dbReference type="ARBA" id="ARBA00022843"/>
    </source>
</evidence>
<keyword evidence="2" id="KW-0805">Transcription regulation</keyword>
<dbReference type="InterPro" id="IPR046347">
    <property type="entry name" value="bZIP_sf"/>
</dbReference>
<dbReference type="PROSITE" id="PS50217">
    <property type="entry name" value="BZIP"/>
    <property type="match status" value="1"/>
</dbReference>
<feature type="compositionally biased region" description="Polar residues" evidence="7">
    <location>
        <begin position="143"/>
        <end position="152"/>
    </location>
</feature>
<feature type="compositionally biased region" description="Low complexity" evidence="7">
    <location>
        <begin position="153"/>
        <end position="167"/>
    </location>
</feature>
<feature type="compositionally biased region" description="Low complexity" evidence="7">
    <location>
        <begin position="186"/>
        <end position="210"/>
    </location>
</feature>
<accession>A0AAW0BVM9</accession>
<dbReference type="GO" id="GO:0000977">
    <property type="term" value="F:RNA polymerase II transcription regulatory region sequence-specific DNA binding"/>
    <property type="evidence" value="ECO:0007669"/>
    <property type="project" value="TreeGrafter"/>
</dbReference>
<dbReference type="Pfam" id="PF00170">
    <property type="entry name" value="bZIP_1"/>
    <property type="match status" value="1"/>
</dbReference>
<evidence type="ECO:0000259" key="8">
    <source>
        <dbReference type="PROSITE" id="PS50217"/>
    </source>
</evidence>
<comment type="caution">
    <text evidence="9">The sequence shown here is derived from an EMBL/GenBank/DDBJ whole genome shotgun (WGS) entry which is preliminary data.</text>
</comment>
<sequence>MSSHKTEPSSPSPSPSPSTSNPRKRPRSELSSEERKEARAHRNRIAAQNSRDRRKAQFVYLERRVLELEEENKRLRAGLPPSSTSDSQEDSAAKDRENQELRARIATLERGLEAVVKAFTVQGTVLPSDATQSVLGTKPSEPSAPTSTAINNTSTSQSTPSQESLPPSSAPATQSMAPTYPLSPAPSHTSLDFSFSSSTSPDLVSSTSLPEMEPQPELTRHLARRVPAAGELEPQLQLDTTFDDATTFTAPVTDSQESAVDDATMESLFREIVCASPGPEKRTESLPSFDIFNATGAGQVQTSQDQTTVTNEMGLGLGLDVDMGLGLEGMTAFGNMDTIESTEGGFTATWLDGGNIFDYTTMLLEGVADSSAPSMMPLMSSLSESVEVA</sequence>
<keyword evidence="3" id="KW-0238">DNA-binding</keyword>
<keyword evidence="5" id="KW-0539">Nucleus</keyword>
<proteinExistence type="predicted"/>
<dbReference type="Gene3D" id="1.20.5.170">
    <property type="match status" value="1"/>
</dbReference>
<dbReference type="PROSITE" id="PS00036">
    <property type="entry name" value="BZIP_BASIC"/>
    <property type="match status" value="1"/>
</dbReference>
<evidence type="ECO:0000313" key="9">
    <source>
        <dbReference type="EMBL" id="KAK7030826.1"/>
    </source>
</evidence>
<feature type="domain" description="BZIP" evidence="8">
    <location>
        <begin position="33"/>
        <end position="76"/>
    </location>
</feature>
<reference evidence="9 10" key="1">
    <citation type="submission" date="2024-01" db="EMBL/GenBank/DDBJ databases">
        <title>A draft genome for a cacao thread blight-causing isolate of Paramarasmius palmivorus.</title>
        <authorList>
            <person name="Baruah I.K."/>
            <person name="Bukari Y."/>
            <person name="Amoako-Attah I."/>
            <person name="Meinhardt L.W."/>
            <person name="Bailey B.A."/>
            <person name="Cohen S.P."/>
        </authorList>
    </citation>
    <scope>NUCLEOTIDE SEQUENCE [LARGE SCALE GENOMIC DNA]</scope>
    <source>
        <strain evidence="9 10">GH-12</strain>
    </source>
</reference>
<protein>
    <recommendedName>
        <fullName evidence="6">X-box-binding protein 1</fullName>
    </recommendedName>
</protein>
<dbReference type="PANTHER" id="PTHR46542:SF1">
    <property type="entry name" value="X-BOX BINDING PROTEIN 1"/>
    <property type="match status" value="1"/>
</dbReference>
<gene>
    <name evidence="9" type="ORF">VNI00_013934</name>
</gene>
<name>A0AAW0BVM9_9AGAR</name>
<organism evidence="9 10">
    <name type="scientific">Paramarasmius palmivorus</name>
    <dbReference type="NCBI Taxonomy" id="297713"/>
    <lineage>
        <taxon>Eukaryota</taxon>
        <taxon>Fungi</taxon>
        <taxon>Dikarya</taxon>
        <taxon>Basidiomycota</taxon>
        <taxon>Agaricomycotina</taxon>
        <taxon>Agaricomycetes</taxon>
        <taxon>Agaricomycetidae</taxon>
        <taxon>Agaricales</taxon>
        <taxon>Marasmiineae</taxon>
        <taxon>Marasmiaceae</taxon>
        <taxon>Paramarasmius</taxon>
    </lineage>
</organism>
<dbReference type="InterPro" id="IPR004827">
    <property type="entry name" value="bZIP"/>
</dbReference>
<evidence type="ECO:0000256" key="4">
    <source>
        <dbReference type="ARBA" id="ARBA00023163"/>
    </source>
</evidence>
<keyword evidence="4" id="KW-0804">Transcription</keyword>
<dbReference type="Proteomes" id="UP001383192">
    <property type="component" value="Unassembled WGS sequence"/>
</dbReference>
<dbReference type="InterPro" id="IPR052470">
    <property type="entry name" value="ER_Stress-Reg_TF"/>
</dbReference>
<feature type="compositionally biased region" description="Basic and acidic residues" evidence="7">
    <location>
        <begin position="27"/>
        <end position="37"/>
    </location>
</feature>
<feature type="compositionally biased region" description="Basic and acidic residues" evidence="7">
    <location>
        <begin position="61"/>
        <end position="74"/>
    </location>
</feature>
<evidence type="ECO:0000313" key="10">
    <source>
        <dbReference type="Proteomes" id="UP001383192"/>
    </source>
</evidence>
<evidence type="ECO:0000256" key="3">
    <source>
        <dbReference type="ARBA" id="ARBA00023125"/>
    </source>
</evidence>
<feature type="region of interest" description="Disordered" evidence="7">
    <location>
        <begin position="131"/>
        <end position="218"/>
    </location>
</feature>
<dbReference type="GO" id="GO:0000981">
    <property type="term" value="F:DNA-binding transcription factor activity, RNA polymerase II-specific"/>
    <property type="evidence" value="ECO:0007669"/>
    <property type="project" value="TreeGrafter"/>
</dbReference>
<dbReference type="SUPFAM" id="SSF57959">
    <property type="entry name" value="Leucine zipper domain"/>
    <property type="match status" value="1"/>
</dbReference>